<keyword evidence="2" id="KW-0028">Amino-acid biosynthesis</keyword>
<dbReference type="HAMAP" id="MF_00296">
    <property type="entry name" value="MetX_acyltransf"/>
    <property type="match status" value="1"/>
</dbReference>
<keyword evidence="1 2" id="KW-0808">Transferase</keyword>
<comment type="caution">
    <text evidence="5">The sequence shown here is derived from an EMBL/GenBank/DDBJ whole genome shotgun (WGS) entry which is preliminary data.</text>
</comment>
<feature type="active site" evidence="2">
    <location>
        <position position="337"/>
    </location>
</feature>
<keyword evidence="3" id="KW-0732">Signal</keyword>
<protein>
    <recommendedName>
        <fullName evidence="2">Probable acyltransferase</fullName>
        <ecNumber evidence="2">2.3.1.-</ecNumber>
    </recommendedName>
</protein>
<keyword evidence="2" id="KW-0012">Acyltransferase</keyword>
<dbReference type="Pfam" id="PF00561">
    <property type="entry name" value="Abhydrolase_1"/>
    <property type="match status" value="1"/>
</dbReference>
<comment type="similarity">
    <text evidence="2">Belongs to the AB hydrolase superfamily. MetX family.</text>
</comment>
<evidence type="ECO:0000256" key="3">
    <source>
        <dbReference type="SAM" id="SignalP"/>
    </source>
</evidence>
<dbReference type="PIRSF" id="PIRSF000443">
    <property type="entry name" value="Homoser_Ac_trans"/>
    <property type="match status" value="1"/>
</dbReference>
<feature type="signal peptide" evidence="3">
    <location>
        <begin position="1"/>
        <end position="20"/>
    </location>
</feature>
<dbReference type="RefSeq" id="WP_285673689.1">
    <property type="nucleotide sequence ID" value="NZ_BSYI01000039.1"/>
</dbReference>
<gene>
    <name evidence="5" type="ORF">LNKW23_38290</name>
</gene>
<dbReference type="PANTHER" id="PTHR32268">
    <property type="entry name" value="HOMOSERINE O-ACETYLTRANSFERASE"/>
    <property type="match status" value="1"/>
</dbReference>
<comment type="subunit">
    <text evidence="2">Homodimer.</text>
</comment>
<sequence length="390" mass="41416">MIRATTAALAAALLAVPALAYEPLVEKQVFEAESFTTQGGSEIAGLRLGWEAYGTLNEARDNVILITHYFSGNSHAAGRYTEDGARGYWDSIIGSGKPIDTDRFYVVSMDTPVNLGAHLPDVTTTGPATTNPATGEPWGMDFPILTIRDFVETQRMLLDSLGVEKLHAVMGASMGALQAYEWGAAYPGRVGRVIPVIGSGWADGDLIAWLNIWGAPIRLDPNWNGGDYYGGEPPLAGLAEALKIVTLHAQSAEWSNGVFGRAWADDGADPAASFDNLYRIEAVLDGAGMGRAKTSDANHFLYLAKANQLFYAGHGDSLYAGLLAIDAPVLVIHTDEDLVFPGNAVRETASIIRSDGTPVTVVELEGTRGHLDGVLGIAQAGAAIRAFLEN</sequence>
<evidence type="ECO:0000259" key="4">
    <source>
        <dbReference type="Pfam" id="PF00561"/>
    </source>
</evidence>
<accession>A0ABQ6LRF5</accession>
<evidence type="ECO:0000256" key="2">
    <source>
        <dbReference type="HAMAP-Rule" id="MF_00296"/>
    </source>
</evidence>
<dbReference type="Gene3D" id="3.40.50.1820">
    <property type="entry name" value="alpha/beta hydrolase"/>
    <property type="match status" value="1"/>
</dbReference>
<dbReference type="Gene3D" id="1.10.1740.110">
    <property type="match status" value="1"/>
</dbReference>
<dbReference type="InterPro" id="IPR029058">
    <property type="entry name" value="AB_hydrolase_fold"/>
</dbReference>
<keyword evidence="6" id="KW-1185">Reference proteome</keyword>
<dbReference type="NCBIfam" id="NF005262">
    <property type="entry name" value="PRK06765.1"/>
    <property type="match status" value="1"/>
</dbReference>
<evidence type="ECO:0000313" key="5">
    <source>
        <dbReference type="EMBL" id="GMG84613.1"/>
    </source>
</evidence>
<proteinExistence type="inferred from homology"/>
<dbReference type="InterPro" id="IPR008220">
    <property type="entry name" value="HAT_MetX-like"/>
</dbReference>
<feature type="chain" id="PRO_5046145698" description="Probable acyltransferase" evidence="3">
    <location>
        <begin position="21"/>
        <end position="390"/>
    </location>
</feature>
<dbReference type="SUPFAM" id="SSF53474">
    <property type="entry name" value="alpha/beta-Hydrolases"/>
    <property type="match status" value="1"/>
</dbReference>
<comment type="caution">
    <text evidence="2">Lacks conserved residue(s) required for the propagation of feature annotation.</text>
</comment>
<keyword evidence="2" id="KW-0963">Cytoplasm</keyword>
<comment type="subcellular location">
    <subcellularLocation>
        <location evidence="2">Cytoplasm</location>
    </subcellularLocation>
</comment>
<evidence type="ECO:0000256" key="1">
    <source>
        <dbReference type="ARBA" id="ARBA00022679"/>
    </source>
</evidence>
<feature type="domain" description="AB hydrolase-1" evidence="4">
    <location>
        <begin position="136"/>
        <end position="353"/>
    </location>
</feature>
<organism evidence="5 6">
    <name type="scientific">Paralimibaculum aggregatum</name>
    <dbReference type="NCBI Taxonomy" id="3036245"/>
    <lineage>
        <taxon>Bacteria</taxon>
        <taxon>Pseudomonadati</taxon>
        <taxon>Pseudomonadota</taxon>
        <taxon>Alphaproteobacteria</taxon>
        <taxon>Rhodobacterales</taxon>
        <taxon>Paracoccaceae</taxon>
        <taxon>Paralimibaculum</taxon>
    </lineage>
</organism>
<dbReference type="Proteomes" id="UP001239909">
    <property type="component" value="Unassembled WGS sequence"/>
</dbReference>
<reference evidence="5 6" key="1">
    <citation type="submission" date="2023-04" db="EMBL/GenBank/DDBJ databases">
        <title>Marinoamorphus aggregata gen. nov., sp. Nov., isolate from tissue of brittle star Ophioplocus japonicus.</title>
        <authorList>
            <person name="Kawano K."/>
            <person name="Sawayama S."/>
            <person name="Nakagawa S."/>
        </authorList>
    </citation>
    <scope>NUCLEOTIDE SEQUENCE [LARGE SCALE GENOMIC DNA]</scope>
    <source>
        <strain evidence="5 6">NKW23</strain>
    </source>
</reference>
<evidence type="ECO:0000313" key="6">
    <source>
        <dbReference type="Proteomes" id="UP001239909"/>
    </source>
</evidence>
<dbReference type="EMBL" id="BSYI01000039">
    <property type="protein sequence ID" value="GMG84613.1"/>
    <property type="molecule type" value="Genomic_DNA"/>
</dbReference>
<name>A0ABQ6LRF5_9RHOB</name>
<dbReference type="EC" id="2.3.1.-" evidence="2"/>
<dbReference type="PANTHER" id="PTHR32268:SF11">
    <property type="entry name" value="HOMOSERINE O-ACETYLTRANSFERASE"/>
    <property type="match status" value="1"/>
</dbReference>
<dbReference type="InterPro" id="IPR000073">
    <property type="entry name" value="AB_hydrolase_1"/>
</dbReference>